<gene>
    <name evidence="2" type="ORF">DWU99_02920</name>
</gene>
<keyword evidence="1" id="KW-0812">Transmembrane</keyword>
<feature type="transmembrane region" description="Helical" evidence="1">
    <location>
        <begin position="76"/>
        <end position="96"/>
    </location>
</feature>
<dbReference type="OrthoDB" id="9807111at2"/>
<dbReference type="AlphaFoldDB" id="A0A370XD57"/>
<dbReference type="InterPro" id="IPR006726">
    <property type="entry name" value="PHBA_efflux_AaeB/fusaric-R"/>
</dbReference>
<reference evidence="2 3" key="1">
    <citation type="submission" date="2018-07" db="EMBL/GenBank/DDBJ databases">
        <title>Dyella monticola sp. nov. and Dyella psychrodurans sp. nov. isolated from monsoon evergreen broad-leaved forest soil of Dinghu Mountain, China.</title>
        <authorList>
            <person name="Gao Z."/>
            <person name="Qiu L."/>
        </authorList>
    </citation>
    <scope>NUCLEOTIDE SEQUENCE [LARGE SCALE GENOMIC DNA]</scope>
    <source>
        <strain evidence="2 3">4MSK11</strain>
    </source>
</reference>
<feature type="transmembrane region" description="Helical" evidence="1">
    <location>
        <begin position="127"/>
        <end position="144"/>
    </location>
</feature>
<name>A0A370XD57_9GAMM</name>
<feature type="transmembrane region" description="Helical" evidence="1">
    <location>
        <begin position="464"/>
        <end position="484"/>
    </location>
</feature>
<evidence type="ECO:0000313" key="3">
    <source>
        <dbReference type="Proteomes" id="UP000255334"/>
    </source>
</evidence>
<keyword evidence="3" id="KW-1185">Reference proteome</keyword>
<keyword evidence="1" id="KW-0472">Membrane</keyword>
<keyword evidence="1" id="KW-1133">Transmembrane helix</keyword>
<evidence type="ECO:0000256" key="1">
    <source>
        <dbReference type="SAM" id="Phobius"/>
    </source>
</evidence>
<feature type="transmembrane region" description="Helical" evidence="1">
    <location>
        <begin position="102"/>
        <end position="120"/>
    </location>
</feature>
<dbReference type="Proteomes" id="UP000255334">
    <property type="component" value="Unassembled WGS sequence"/>
</dbReference>
<dbReference type="GO" id="GO:0005886">
    <property type="term" value="C:plasma membrane"/>
    <property type="evidence" value="ECO:0007669"/>
    <property type="project" value="InterPro"/>
</dbReference>
<feature type="transmembrane region" description="Helical" evidence="1">
    <location>
        <begin position="156"/>
        <end position="176"/>
    </location>
</feature>
<sequence length="708" mass="77118">MSVTDVHAAVPATRELVMAGLRAEADTWLFVVKTLLAFFIAGWLAMRLALPQPSTAMITTIIVANRQSGMVLAKSFYRALGTLGGAAAALLIVALFPQQRVLFLGALSLWVGLCSGGAALYRNFKSYAFVLAGYTAAIVTLPVINHPPDVFDGAVARISEVLLALLVSAVVSDVVFPIHIREVLRRTAREQFMHFIQFVQRAMGGRIARSDIENAHLRFVRDAVTLEDMRSSVIFENPEARARSGHMLLMNQRFMAASTSLQSLHHLINRLQRNGRDVPAKALIALYAPIAVALDVAVDPLIPARTLLPRLETAQRTMDARAQVVRSSLTPGDDVRDFDTGANLLHRFAEELHAYVDTSALLQTPGGIPGTVERVRFTRGNDFYSAGLATLRTSMTMAALAVFWLASAWPFGSSAMLIATVFAGLFASAPNPTKAIGSTIIGFSFGTLASFLCQFFVLPSMDGYGLFVAGAAPFLMIGLVMMMWPKLAAVGLGYSMGFALTFAARNLMAFDIVHFANDSLADLVGLGCAAIAFVFVPPTFGSPWFRRHQLELLRRQVSVAAEAPLLGLRHRFESVNHDLYGQIVAQTERGSRDSRMLVAWALAVHETGRALIQLRSDMADRTWPNDMHRAVEPAIAALARFYEEPSSVGYVQARDAIQVAIEHIGKDDAARPLLDHLHLLRMALLDEQSVLAEYMPPKTNTPGAVHAS</sequence>
<proteinExistence type="predicted"/>
<accession>A0A370XD57</accession>
<evidence type="ECO:0000313" key="2">
    <source>
        <dbReference type="EMBL" id="RDS86232.1"/>
    </source>
</evidence>
<dbReference type="Pfam" id="PF04632">
    <property type="entry name" value="FUSC"/>
    <property type="match status" value="1"/>
</dbReference>
<feature type="transmembrane region" description="Helical" evidence="1">
    <location>
        <begin position="523"/>
        <end position="545"/>
    </location>
</feature>
<comment type="caution">
    <text evidence="2">The sequence shown here is derived from an EMBL/GenBank/DDBJ whole genome shotgun (WGS) entry which is preliminary data.</text>
</comment>
<feature type="transmembrane region" description="Helical" evidence="1">
    <location>
        <begin position="436"/>
        <end position="458"/>
    </location>
</feature>
<feature type="transmembrane region" description="Helical" evidence="1">
    <location>
        <begin position="496"/>
        <end position="517"/>
    </location>
</feature>
<dbReference type="RefSeq" id="WP_115476483.1">
    <property type="nucleotide sequence ID" value="NZ_QRBF01000001.1"/>
</dbReference>
<organism evidence="2 3">
    <name type="scientific">Dyella psychrodurans</name>
    <dbReference type="NCBI Taxonomy" id="1927960"/>
    <lineage>
        <taxon>Bacteria</taxon>
        <taxon>Pseudomonadati</taxon>
        <taxon>Pseudomonadota</taxon>
        <taxon>Gammaproteobacteria</taxon>
        <taxon>Lysobacterales</taxon>
        <taxon>Rhodanobacteraceae</taxon>
        <taxon>Dyella</taxon>
    </lineage>
</organism>
<dbReference type="GO" id="GO:0022857">
    <property type="term" value="F:transmembrane transporter activity"/>
    <property type="evidence" value="ECO:0007669"/>
    <property type="project" value="InterPro"/>
</dbReference>
<protein>
    <submittedName>
        <fullName evidence="2">FUSC family protein</fullName>
    </submittedName>
</protein>
<dbReference type="EMBL" id="QRBF01000001">
    <property type="protein sequence ID" value="RDS86232.1"/>
    <property type="molecule type" value="Genomic_DNA"/>
</dbReference>
<feature type="transmembrane region" description="Helical" evidence="1">
    <location>
        <begin position="28"/>
        <end position="50"/>
    </location>
</feature>